<dbReference type="InterPro" id="IPR003603">
    <property type="entry name" value="U2A'_phosphoprotein32A_C"/>
</dbReference>
<evidence type="ECO:0000256" key="3">
    <source>
        <dbReference type="ARBA" id="ARBA00022737"/>
    </source>
</evidence>
<dbReference type="Proteomes" id="UP000014760">
    <property type="component" value="Unassembled WGS sequence"/>
</dbReference>
<dbReference type="PROSITE" id="PS51450">
    <property type="entry name" value="LRR"/>
    <property type="match status" value="2"/>
</dbReference>
<evidence type="ECO:0000313" key="10">
    <source>
        <dbReference type="Proteomes" id="UP000014760"/>
    </source>
</evidence>
<proteinExistence type="predicted"/>
<evidence type="ECO:0000256" key="1">
    <source>
        <dbReference type="ARBA" id="ARBA00004138"/>
    </source>
</evidence>
<keyword evidence="5" id="KW-0966">Cell projection</keyword>
<dbReference type="InterPro" id="IPR050576">
    <property type="entry name" value="Cilia_flagella_integrity"/>
</dbReference>
<evidence type="ECO:0000256" key="5">
    <source>
        <dbReference type="ARBA" id="ARBA00023273"/>
    </source>
</evidence>
<gene>
    <name evidence="8" type="ORF">CAPTEDRAFT_203432</name>
</gene>
<evidence type="ECO:0000256" key="2">
    <source>
        <dbReference type="ARBA" id="ARBA00022614"/>
    </source>
</evidence>
<protein>
    <recommendedName>
        <fullName evidence="7">U2A'/phosphoprotein 32 family A C-terminal domain-containing protein</fullName>
    </recommendedName>
</protein>
<dbReference type="SMART" id="SM00365">
    <property type="entry name" value="LRR_SD22"/>
    <property type="match status" value="3"/>
</dbReference>
<dbReference type="Gene3D" id="3.80.10.10">
    <property type="entry name" value="Ribonuclease Inhibitor"/>
    <property type="match status" value="1"/>
</dbReference>
<dbReference type="PANTHER" id="PTHR45973:SF9">
    <property type="entry name" value="LEUCINE-RICH REPEAT-CONTAINING PROTEIN 46"/>
    <property type="match status" value="1"/>
</dbReference>
<dbReference type="HOGENOM" id="CLU_1134469_0_0_1"/>
<evidence type="ECO:0000313" key="9">
    <source>
        <dbReference type="EnsemblMetazoa" id="CapteP203432"/>
    </source>
</evidence>
<dbReference type="GO" id="GO:0005634">
    <property type="term" value="C:nucleus"/>
    <property type="evidence" value="ECO:0007669"/>
    <property type="project" value="UniProtKB-SubCell"/>
</dbReference>
<feature type="region of interest" description="Disordered" evidence="6">
    <location>
        <begin position="218"/>
        <end position="245"/>
    </location>
</feature>
<keyword evidence="10" id="KW-1185">Reference proteome</keyword>
<accession>R7VID8</accession>
<dbReference type="InterPro" id="IPR032675">
    <property type="entry name" value="LRR_dom_sf"/>
</dbReference>
<dbReference type="SUPFAM" id="SSF52058">
    <property type="entry name" value="L domain-like"/>
    <property type="match status" value="1"/>
</dbReference>
<sequence>MPKPGRVSLHTIARRHLPLTSSSWSQEEILEKLNAISHLRLDRENIGEIDSLELLGKSVKNVYLQNNKIRRIENFECLPCVQFLTLSCNEISCVEGLLCLSSLKFLDLSNNKIEELQIDELPQSLIILDLRNNPCTQKPHYRENLVHQLPNLRQLDGVELVRKECLEEGLELTTDGEEDEEDDSPLTFRETTNEILCRSQQNLEESFTLHKKRLSDLEDVRSSSDLSSRGHSTQRSAWNEEDRHF</sequence>
<keyword evidence="3" id="KW-0677">Repeat</keyword>
<dbReference type="STRING" id="283909.R7VID8"/>
<comment type="subcellular location">
    <subcellularLocation>
        <location evidence="1">Cell projection</location>
        <location evidence="1">Cilium</location>
    </subcellularLocation>
</comment>
<evidence type="ECO:0000313" key="8">
    <source>
        <dbReference type="EMBL" id="ELU15480.1"/>
    </source>
</evidence>
<name>R7VID8_CAPTE</name>
<reference evidence="10" key="1">
    <citation type="submission" date="2012-12" db="EMBL/GenBank/DDBJ databases">
        <authorList>
            <person name="Hellsten U."/>
            <person name="Grimwood J."/>
            <person name="Chapman J.A."/>
            <person name="Shapiro H."/>
            <person name="Aerts A."/>
            <person name="Otillar R.P."/>
            <person name="Terry A.Y."/>
            <person name="Boore J.L."/>
            <person name="Simakov O."/>
            <person name="Marletaz F."/>
            <person name="Cho S.-J."/>
            <person name="Edsinger-Gonzales E."/>
            <person name="Havlak P."/>
            <person name="Kuo D.-H."/>
            <person name="Larsson T."/>
            <person name="Lv J."/>
            <person name="Arendt D."/>
            <person name="Savage R."/>
            <person name="Osoegawa K."/>
            <person name="de Jong P."/>
            <person name="Lindberg D.R."/>
            <person name="Seaver E.C."/>
            <person name="Weisblat D.A."/>
            <person name="Putnam N.H."/>
            <person name="Grigoriev I.V."/>
            <person name="Rokhsar D.S."/>
        </authorList>
    </citation>
    <scope>NUCLEOTIDE SEQUENCE</scope>
    <source>
        <strain evidence="10">I ESC-2004</strain>
    </source>
</reference>
<reference evidence="8 10" key="2">
    <citation type="journal article" date="2013" name="Nature">
        <title>Insights into bilaterian evolution from three spiralian genomes.</title>
        <authorList>
            <person name="Simakov O."/>
            <person name="Marletaz F."/>
            <person name="Cho S.J."/>
            <person name="Edsinger-Gonzales E."/>
            <person name="Havlak P."/>
            <person name="Hellsten U."/>
            <person name="Kuo D.H."/>
            <person name="Larsson T."/>
            <person name="Lv J."/>
            <person name="Arendt D."/>
            <person name="Savage R."/>
            <person name="Osoegawa K."/>
            <person name="de Jong P."/>
            <person name="Grimwood J."/>
            <person name="Chapman J.A."/>
            <person name="Shapiro H."/>
            <person name="Aerts A."/>
            <person name="Otillar R.P."/>
            <person name="Terry A.Y."/>
            <person name="Boore J.L."/>
            <person name="Grigoriev I.V."/>
            <person name="Lindberg D.R."/>
            <person name="Seaver E.C."/>
            <person name="Weisblat D.A."/>
            <person name="Putnam N.H."/>
            <person name="Rokhsar D.S."/>
        </authorList>
    </citation>
    <scope>NUCLEOTIDE SEQUENCE</scope>
    <source>
        <strain evidence="8 10">I ESC-2004</strain>
    </source>
</reference>
<feature type="domain" description="U2A'/phosphoprotein 32 family A C-terminal" evidence="7">
    <location>
        <begin position="138"/>
        <end position="156"/>
    </location>
</feature>
<evidence type="ECO:0000259" key="7">
    <source>
        <dbReference type="SMART" id="SM00446"/>
    </source>
</evidence>
<keyword evidence="2" id="KW-0433">Leucine-rich repeat</keyword>
<dbReference type="EMBL" id="KB293808">
    <property type="protein sequence ID" value="ELU15480.1"/>
    <property type="molecule type" value="Genomic_DNA"/>
</dbReference>
<dbReference type="OrthoDB" id="7451790at2759"/>
<dbReference type="EMBL" id="AMQN01000665">
    <property type="status" value="NOT_ANNOTATED_CDS"/>
    <property type="molecule type" value="Genomic_DNA"/>
</dbReference>
<dbReference type="InterPro" id="IPR001611">
    <property type="entry name" value="Leu-rich_rpt"/>
</dbReference>
<dbReference type="AlphaFoldDB" id="R7VID8"/>
<organism evidence="8">
    <name type="scientific">Capitella teleta</name>
    <name type="common">Polychaete worm</name>
    <dbReference type="NCBI Taxonomy" id="283909"/>
    <lineage>
        <taxon>Eukaryota</taxon>
        <taxon>Metazoa</taxon>
        <taxon>Spiralia</taxon>
        <taxon>Lophotrochozoa</taxon>
        <taxon>Annelida</taxon>
        <taxon>Polychaeta</taxon>
        <taxon>Sedentaria</taxon>
        <taxon>Scolecida</taxon>
        <taxon>Capitellidae</taxon>
        <taxon>Capitella</taxon>
    </lineage>
</organism>
<evidence type="ECO:0000256" key="4">
    <source>
        <dbReference type="ARBA" id="ARBA00023069"/>
    </source>
</evidence>
<keyword evidence="4" id="KW-0969">Cilium</keyword>
<dbReference type="EnsemblMetazoa" id="CapteT203432">
    <property type="protein sequence ID" value="CapteP203432"/>
    <property type="gene ID" value="CapteG203432"/>
</dbReference>
<dbReference type="Pfam" id="PF14580">
    <property type="entry name" value="LRR_9"/>
    <property type="match status" value="1"/>
</dbReference>
<dbReference type="OMA" id="FHDVTCG"/>
<reference evidence="9" key="3">
    <citation type="submission" date="2015-06" db="UniProtKB">
        <authorList>
            <consortium name="EnsemblMetazoa"/>
        </authorList>
    </citation>
    <scope>IDENTIFICATION</scope>
</reference>
<evidence type="ECO:0000256" key="6">
    <source>
        <dbReference type="SAM" id="MobiDB-lite"/>
    </source>
</evidence>
<dbReference type="PANTHER" id="PTHR45973">
    <property type="entry name" value="PROTEIN PHOSPHATASE 1 REGULATORY SUBUNIT SDS22-RELATED"/>
    <property type="match status" value="1"/>
</dbReference>
<dbReference type="SMART" id="SM00446">
    <property type="entry name" value="LRRcap"/>
    <property type="match status" value="1"/>
</dbReference>